<evidence type="ECO:0000256" key="1">
    <source>
        <dbReference type="ARBA" id="ARBA00012513"/>
    </source>
</evidence>
<sequence length="1050" mass="107947">MSVPDLNSADTERVRAALPGYVIDGQVGRGGCGVVLSGTHRGLHRPVAIKQIPPQFAHDMQVRRRFVDEARLMATIDHPHVVPVYDYIEHQDLCLLVMEYLPGGTVESRFTTEGFAATAAVAIALSCAAGLEAAHRHGILHRDVKPSNLMFSGAGALKLTDFGIAKIVGGDDTLVTRAGEIIGTPSYIAPEQIRGQQLSPATDVYALATMLYQLLSGVLPFPPGEDHLAMLFAHAYGEPVPLRQVAPGVPERIADVVMRGLASDPAERFDTAETFGVALAQPAALCWGTDWLTPVGIPVIGADTIVAAATGGGRSTLAGYPGPQTSAYPGDRPTARPGPSSYPGSGSTSYPGSGPSPYRGSGPSSYPQPGSTFSGSGPSSYGGSEPLAYPGAGPSAYPVAGPPPQFESARTQHAPQPRGGTGPNAQAGDGPFPRDGAGPAALPGGDPNTRSGRDSAAHSGSGPAGYGARDMSGDPVDPYAITVRPGHPGYPGSRGTGPRPVDQFNATPPPRATGQRGDPQPSDIGPQFGTAPPPRASDVRGGTPLPGPGPQFGGASTPRAAHQLGAESPPRADGQFNVTPPPRGATQFGAMPPPRSFDSGGSPGRRDSAASNERIVRPGSVPEADGRQESSMTRQPGDSGPRPSWVGSVPPPSSAPETLVNPRQRPPSRPPSAPETVVNPRQQASSGPPPAPETVVNPRQQASSGPPPAPETVVNPRQQASSGPLSAPETVVRPTLPPRTDPPRSHAASDPAYRWSGAVAARGPSPTRRAVPTLRMRPRQPLEQHGVRLIDVDRGDLVPVQQVVKLPSPRVPLLAAGILAVATGAVAVLGLGVAASGDVVPPNTVRIAGVDPATVDRVEVDLSQPVPITVTGTDADTAKLSWNVLGARVGGAVTPLEPGAEPTATVPAPVNQYVLAGDLTGELIVSPNGTDTATYSFGVRTIQRPVTTVAAVGTLLLALFAGAYAESNSRALRRGNARFAATVGLTISTALFAVAAVGAAWILLGTEPTTATLICCAALGAATGFVAAVAGRRMGRRYRYLRLSRIRDLL</sequence>
<feature type="transmembrane region" description="Helical" evidence="8">
    <location>
        <begin position="946"/>
        <end position="965"/>
    </location>
</feature>
<dbReference type="PANTHER" id="PTHR43289">
    <property type="entry name" value="MITOGEN-ACTIVATED PROTEIN KINASE KINASE KINASE 20-RELATED"/>
    <property type="match status" value="1"/>
</dbReference>
<keyword evidence="8" id="KW-0812">Transmembrane</keyword>
<keyword evidence="11" id="KW-1185">Reference proteome</keyword>
<evidence type="ECO:0000256" key="5">
    <source>
        <dbReference type="ARBA" id="ARBA00022777"/>
    </source>
</evidence>
<keyword evidence="5 10" id="KW-0418">Kinase</keyword>
<dbReference type="AlphaFoldDB" id="A0A849C8Z5"/>
<dbReference type="GO" id="GO:0004674">
    <property type="term" value="F:protein serine/threonine kinase activity"/>
    <property type="evidence" value="ECO:0007669"/>
    <property type="project" value="UniProtKB-KW"/>
</dbReference>
<dbReference type="Pfam" id="PF00069">
    <property type="entry name" value="Pkinase"/>
    <property type="match status" value="1"/>
</dbReference>
<feature type="compositionally biased region" description="Low complexity" evidence="7">
    <location>
        <begin position="337"/>
        <end position="386"/>
    </location>
</feature>
<feature type="compositionally biased region" description="Pro residues" evidence="7">
    <location>
        <begin position="664"/>
        <end position="673"/>
    </location>
</feature>
<dbReference type="EMBL" id="JABELX010000013">
    <property type="protein sequence ID" value="NNH74306.1"/>
    <property type="molecule type" value="Genomic_DNA"/>
</dbReference>
<feature type="compositionally biased region" description="Low complexity" evidence="7">
    <location>
        <begin position="433"/>
        <end position="447"/>
    </location>
</feature>
<evidence type="ECO:0000256" key="6">
    <source>
        <dbReference type="ARBA" id="ARBA00022840"/>
    </source>
</evidence>
<dbReference type="CDD" id="cd14014">
    <property type="entry name" value="STKc_PknB_like"/>
    <property type="match status" value="1"/>
</dbReference>
<dbReference type="EC" id="2.7.11.1" evidence="1"/>
<dbReference type="GO" id="GO:0005524">
    <property type="term" value="F:ATP binding"/>
    <property type="evidence" value="ECO:0007669"/>
    <property type="project" value="UniProtKB-KW"/>
</dbReference>
<dbReference type="InterPro" id="IPR008271">
    <property type="entry name" value="Ser/Thr_kinase_AS"/>
</dbReference>
<dbReference type="SMART" id="SM00220">
    <property type="entry name" value="S_TKc"/>
    <property type="match status" value="1"/>
</dbReference>
<feature type="compositionally biased region" description="Low complexity" evidence="7">
    <location>
        <begin position="639"/>
        <end position="648"/>
    </location>
</feature>
<dbReference type="InterPro" id="IPR000719">
    <property type="entry name" value="Prot_kinase_dom"/>
</dbReference>
<dbReference type="InterPro" id="IPR011009">
    <property type="entry name" value="Kinase-like_dom_sf"/>
</dbReference>
<feature type="transmembrane region" description="Helical" evidence="8">
    <location>
        <begin position="977"/>
        <end position="1004"/>
    </location>
</feature>
<reference evidence="10 11" key="1">
    <citation type="submission" date="2020-05" db="EMBL/GenBank/DDBJ databases">
        <title>MicrobeNet Type strains.</title>
        <authorList>
            <person name="Nicholson A.C."/>
        </authorList>
    </citation>
    <scope>NUCLEOTIDE SEQUENCE [LARGE SCALE GENOMIC DNA]</scope>
    <source>
        <strain evidence="10 11">JCM 3224</strain>
    </source>
</reference>
<keyword evidence="6" id="KW-0067">ATP-binding</keyword>
<evidence type="ECO:0000256" key="8">
    <source>
        <dbReference type="SAM" id="Phobius"/>
    </source>
</evidence>
<keyword evidence="8" id="KW-0472">Membrane</keyword>
<gene>
    <name evidence="10" type="ORF">HLB23_31410</name>
</gene>
<evidence type="ECO:0000259" key="9">
    <source>
        <dbReference type="PROSITE" id="PS50011"/>
    </source>
</evidence>
<feature type="domain" description="Protein kinase" evidence="9">
    <location>
        <begin position="21"/>
        <end position="284"/>
    </location>
</feature>
<name>A0A849C8Z5_9NOCA</name>
<keyword evidence="3" id="KW-0808">Transferase</keyword>
<proteinExistence type="predicted"/>
<dbReference type="PROSITE" id="PS50011">
    <property type="entry name" value="PROTEIN_KINASE_DOM"/>
    <property type="match status" value="1"/>
</dbReference>
<dbReference type="PANTHER" id="PTHR43289:SF6">
    <property type="entry name" value="SERINE_THREONINE-PROTEIN KINASE NEKL-3"/>
    <property type="match status" value="1"/>
</dbReference>
<keyword evidence="2" id="KW-0723">Serine/threonine-protein kinase</keyword>
<dbReference type="RefSeq" id="WP_170264323.1">
    <property type="nucleotide sequence ID" value="NZ_JABELX010000013.1"/>
</dbReference>
<feature type="transmembrane region" description="Helical" evidence="8">
    <location>
        <begin position="1010"/>
        <end position="1030"/>
    </location>
</feature>
<dbReference type="Proteomes" id="UP000586827">
    <property type="component" value="Unassembled WGS sequence"/>
</dbReference>
<evidence type="ECO:0000256" key="7">
    <source>
        <dbReference type="SAM" id="MobiDB-lite"/>
    </source>
</evidence>
<evidence type="ECO:0000313" key="10">
    <source>
        <dbReference type="EMBL" id="NNH74306.1"/>
    </source>
</evidence>
<comment type="caution">
    <text evidence="10">The sequence shown here is derived from an EMBL/GenBank/DDBJ whole genome shotgun (WGS) entry which is preliminary data.</text>
</comment>
<dbReference type="Gene3D" id="3.30.200.20">
    <property type="entry name" value="Phosphorylase Kinase, domain 1"/>
    <property type="match status" value="1"/>
</dbReference>
<dbReference type="Gene3D" id="1.10.510.10">
    <property type="entry name" value="Transferase(Phosphotransferase) domain 1"/>
    <property type="match status" value="1"/>
</dbReference>
<evidence type="ECO:0000313" key="11">
    <source>
        <dbReference type="Proteomes" id="UP000586827"/>
    </source>
</evidence>
<evidence type="ECO:0000256" key="3">
    <source>
        <dbReference type="ARBA" id="ARBA00022679"/>
    </source>
</evidence>
<evidence type="ECO:0000256" key="4">
    <source>
        <dbReference type="ARBA" id="ARBA00022741"/>
    </source>
</evidence>
<accession>A0A849C8Z5</accession>
<keyword evidence="4" id="KW-0547">Nucleotide-binding</keyword>
<organism evidence="10 11">
    <name type="scientific">Nocardia uniformis</name>
    <dbReference type="NCBI Taxonomy" id="53432"/>
    <lineage>
        <taxon>Bacteria</taxon>
        <taxon>Bacillati</taxon>
        <taxon>Actinomycetota</taxon>
        <taxon>Actinomycetes</taxon>
        <taxon>Mycobacteriales</taxon>
        <taxon>Nocardiaceae</taxon>
        <taxon>Nocardia</taxon>
    </lineage>
</organism>
<evidence type="ECO:0000256" key="2">
    <source>
        <dbReference type="ARBA" id="ARBA00022527"/>
    </source>
</evidence>
<feature type="region of interest" description="Disordered" evidence="7">
    <location>
        <begin position="312"/>
        <end position="770"/>
    </location>
</feature>
<protein>
    <recommendedName>
        <fullName evidence="1">non-specific serine/threonine protein kinase</fullName>
        <ecNumber evidence="1">2.7.11.1</ecNumber>
    </recommendedName>
</protein>
<dbReference type="PROSITE" id="PS00108">
    <property type="entry name" value="PROTEIN_KINASE_ST"/>
    <property type="match status" value="1"/>
</dbReference>
<keyword evidence="8" id="KW-1133">Transmembrane helix</keyword>
<dbReference type="SUPFAM" id="SSF56112">
    <property type="entry name" value="Protein kinase-like (PK-like)"/>
    <property type="match status" value="1"/>
</dbReference>
<feature type="compositionally biased region" description="Polar residues" evidence="7">
    <location>
        <begin position="715"/>
        <end position="724"/>
    </location>
</feature>